<name>A0ABQ0YYB5_9HYPH</name>
<sequence length="65" mass="7391">MAFVIFENFPFGIAAQATLAIEERDRLERLGQRQRPVLRRKIRLAFRRASCPSGIKRFAALSGGE</sequence>
<evidence type="ECO:0000313" key="1">
    <source>
        <dbReference type="EMBL" id="GES48266.1"/>
    </source>
</evidence>
<evidence type="ECO:0000313" key="2">
    <source>
        <dbReference type="Proteomes" id="UP000390335"/>
    </source>
</evidence>
<organism evidence="1 2">
    <name type="scientific">Rhizobium dioscoreae</name>
    <dbReference type="NCBI Taxonomy" id="2653122"/>
    <lineage>
        <taxon>Bacteria</taxon>
        <taxon>Pseudomonadati</taxon>
        <taxon>Pseudomonadota</taxon>
        <taxon>Alphaproteobacteria</taxon>
        <taxon>Hyphomicrobiales</taxon>
        <taxon>Rhizobiaceae</taxon>
        <taxon>Rhizobium/Agrobacterium group</taxon>
        <taxon>Rhizobium</taxon>
    </lineage>
</organism>
<dbReference type="Proteomes" id="UP000390335">
    <property type="component" value="Unassembled WGS sequence"/>
</dbReference>
<reference evidence="1 2" key="1">
    <citation type="journal article" date="2020" name="Genome Biol. Evol.">
        <title>Rhizobium dioscoreae sp. nov., a plant growth-promoting bacterium isolated from yam (Dioscorea species).</title>
        <authorList>
            <person name="Ouyabe M."/>
            <person name="Tanaka N."/>
            <person name="Shiwa Y."/>
            <person name="Fujita N."/>
            <person name="Kikuno H."/>
            <person name="Babil P."/>
            <person name="Shiwachi H."/>
        </authorList>
    </citation>
    <scope>NUCLEOTIDE SEQUENCE [LARGE SCALE GENOMIC DNA]</scope>
    <source>
        <strain evidence="1 2">S-93</strain>
    </source>
</reference>
<protein>
    <submittedName>
        <fullName evidence="1">Uncharacterized protein</fullName>
    </submittedName>
</protein>
<comment type="caution">
    <text evidence="1">The sequence shown here is derived from an EMBL/GenBank/DDBJ whole genome shotgun (WGS) entry which is preliminary data.</text>
</comment>
<dbReference type="EMBL" id="BLAJ01000001">
    <property type="protein sequence ID" value="GES48266.1"/>
    <property type="molecule type" value="Genomic_DNA"/>
</dbReference>
<accession>A0ABQ0YYB5</accession>
<gene>
    <name evidence="1" type="ORF">RsS93_08800</name>
</gene>
<proteinExistence type="predicted"/>
<keyword evidence="2" id="KW-1185">Reference proteome</keyword>